<protein>
    <recommendedName>
        <fullName evidence="3">Erythromycin biosynthesis protein CIII-like C-terminal domain-containing protein</fullName>
    </recommendedName>
</protein>
<dbReference type="Proteomes" id="UP000054821">
    <property type="component" value="Unassembled WGS sequence"/>
</dbReference>
<feature type="coiled-coil region" evidence="2">
    <location>
        <begin position="421"/>
        <end position="448"/>
    </location>
</feature>
<dbReference type="InterPro" id="IPR002213">
    <property type="entry name" value="UDP_glucos_trans"/>
</dbReference>
<dbReference type="InterPro" id="IPR010610">
    <property type="entry name" value="EryCIII-like_C"/>
</dbReference>
<keyword evidence="5" id="KW-1185">Reference proteome</keyword>
<proteinExistence type="predicted"/>
<gene>
    <name evidence="4" type="ORF">TGAM01_v210491</name>
</gene>
<dbReference type="RefSeq" id="XP_018657184.1">
    <property type="nucleotide sequence ID" value="XM_018809581.1"/>
</dbReference>
<dbReference type="EMBL" id="JPDN02000064">
    <property type="protein sequence ID" value="PON20617.1"/>
    <property type="molecule type" value="Genomic_DNA"/>
</dbReference>
<dbReference type="PANTHER" id="PTHR21015:SF22">
    <property type="entry name" value="GLYCOSYLTRANSFERASE"/>
    <property type="match status" value="1"/>
</dbReference>
<evidence type="ECO:0000256" key="2">
    <source>
        <dbReference type="SAM" id="Coils"/>
    </source>
</evidence>
<comment type="caution">
    <text evidence="4">The sequence shown here is derived from an EMBL/GenBank/DDBJ whole genome shotgun (WGS) entry which is preliminary data.</text>
</comment>
<dbReference type="AlphaFoldDB" id="A0A2P4Z8J8"/>
<evidence type="ECO:0000313" key="4">
    <source>
        <dbReference type="EMBL" id="PON20617.1"/>
    </source>
</evidence>
<keyword evidence="1" id="KW-0808">Transferase</keyword>
<dbReference type="CDD" id="cd03784">
    <property type="entry name" value="GT1_Gtf-like"/>
    <property type="match status" value="1"/>
</dbReference>
<reference evidence="4 5" key="1">
    <citation type="journal article" date="2016" name="Genome Announc.">
        <title>Draft Whole-Genome Sequence of Trichoderma gamsii T6085, a Promising Biocontrol Agent of Fusarium Head Blight on Wheat.</title>
        <authorList>
            <person name="Baroncelli R."/>
            <person name="Zapparata A."/>
            <person name="Piaggeschi G."/>
            <person name="Sarrocco S."/>
            <person name="Vannacci G."/>
        </authorList>
    </citation>
    <scope>NUCLEOTIDE SEQUENCE [LARGE SCALE GENOMIC DNA]</scope>
    <source>
        <strain evidence="4 5">T6085</strain>
    </source>
</reference>
<evidence type="ECO:0000256" key="1">
    <source>
        <dbReference type="ARBA" id="ARBA00022679"/>
    </source>
</evidence>
<dbReference type="GO" id="GO:0016758">
    <property type="term" value="F:hexosyltransferase activity"/>
    <property type="evidence" value="ECO:0007669"/>
    <property type="project" value="UniProtKB-ARBA"/>
</dbReference>
<name>A0A2P4Z8J8_9HYPO</name>
<dbReference type="Pfam" id="PF06722">
    <property type="entry name" value="EryCIII-like_C"/>
    <property type="match status" value="1"/>
</dbReference>
<dbReference type="GeneID" id="29989664"/>
<dbReference type="Gene3D" id="3.40.50.2000">
    <property type="entry name" value="Glycogen Phosphorylase B"/>
    <property type="match status" value="2"/>
</dbReference>
<evidence type="ECO:0000313" key="5">
    <source>
        <dbReference type="Proteomes" id="UP000054821"/>
    </source>
</evidence>
<feature type="domain" description="Erythromycin biosynthesis protein CIII-like C-terminal" evidence="3">
    <location>
        <begin position="319"/>
        <end position="449"/>
    </location>
</feature>
<accession>A0A2P4Z8J8</accession>
<dbReference type="STRING" id="398673.A0A2P4Z8J8"/>
<dbReference type="PANTHER" id="PTHR21015">
    <property type="entry name" value="UDP-N-ACETYLGLUCOSAMINE--N-ACETYLMURAMYL-(PENTAPEPTIDE) PYROPHOSPHORYL-UNDECAPRENOL N-ACETYLGLUCOSAMINE TRANSFERASE 1"/>
    <property type="match status" value="1"/>
</dbReference>
<organism evidence="4 5">
    <name type="scientific">Trichoderma gamsii</name>
    <dbReference type="NCBI Taxonomy" id="398673"/>
    <lineage>
        <taxon>Eukaryota</taxon>
        <taxon>Fungi</taxon>
        <taxon>Dikarya</taxon>
        <taxon>Ascomycota</taxon>
        <taxon>Pezizomycotina</taxon>
        <taxon>Sordariomycetes</taxon>
        <taxon>Hypocreomycetidae</taxon>
        <taxon>Hypocreales</taxon>
        <taxon>Hypocreaceae</taxon>
        <taxon>Trichoderma</taxon>
    </lineage>
</organism>
<dbReference type="SUPFAM" id="SSF53756">
    <property type="entry name" value="UDP-Glycosyltransferase/glycogen phosphorylase"/>
    <property type="match status" value="1"/>
</dbReference>
<sequence length="453" mass="51006">MVSLSSKSRKPLLVFLSHQMEGHINPILTIASYMVKRGYDVSFICPDRYKEKITNAGAEFIDMPDLDDNHRAPPELVQIPYGLERIVVQITRVFFETTAIRAETALEALQMLRKRDPERQIIILEEIFSMATMPLRYGCPLPAGFDSPPKRIGISPSPLMVESQDTAPFMLALPPDSTESGRLRNKELRRLVNEGPMRPLSEAWAAAMSACNCEVVPDGNPLSAWFTNYDATFLLCSPSLEYPLSDMPSMINFAGCLPRRDISANYEYPDWWSEITENTAAEDRKKILFVSQGTVSNDWHQLILPTIQAFSSHDDILVIASLGARGSKMPENIELPENARVIDYIPYDLILEHSDIFISNAGYGAFCHSVINGVPAVFAGESEEKAEVIMRATWAGFAVSLKTQTPTWQQIKEGVQRVLGDENYRRRAEELRQENEALNSLARIEQKIIDFTE</sequence>
<dbReference type="GO" id="GO:0008194">
    <property type="term" value="F:UDP-glycosyltransferase activity"/>
    <property type="evidence" value="ECO:0007669"/>
    <property type="project" value="InterPro"/>
</dbReference>
<evidence type="ECO:0000259" key="3">
    <source>
        <dbReference type="Pfam" id="PF06722"/>
    </source>
</evidence>
<keyword evidence="2" id="KW-0175">Coiled coil</keyword>